<dbReference type="PROSITE" id="PS00893">
    <property type="entry name" value="NUDIX_BOX"/>
    <property type="match status" value="1"/>
</dbReference>
<dbReference type="Pfam" id="PF00293">
    <property type="entry name" value="NUDIX"/>
    <property type="match status" value="1"/>
</dbReference>
<dbReference type="SUPFAM" id="SSF55811">
    <property type="entry name" value="Nudix"/>
    <property type="match status" value="1"/>
</dbReference>
<dbReference type="PANTHER" id="PTHR43046:SF16">
    <property type="entry name" value="ADP-RIBOSE PYROPHOSPHATASE YJHB-RELATED"/>
    <property type="match status" value="1"/>
</dbReference>
<accession>A0ABN2M1P2</accession>
<comment type="similarity">
    <text evidence="2 4">Belongs to the Nudix hydrolase family.</text>
</comment>
<keyword evidence="7" id="KW-1185">Reference proteome</keyword>
<dbReference type="InterPro" id="IPR020476">
    <property type="entry name" value="Nudix_hydrolase"/>
</dbReference>
<reference evidence="6 7" key="1">
    <citation type="journal article" date="2019" name="Int. J. Syst. Evol. Microbiol.">
        <title>The Global Catalogue of Microorganisms (GCM) 10K type strain sequencing project: providing services to taxonomists for standard genome sequencing and annotation.</title>
        <authorList>
            <consortium name="The Broad Institute Genomics Platform"/>
            <consortium name="The Broad Institute Genome Sequencing Center for Infectious Disease"/>
            <person name="Wu L."/>
            <person name="Ma J."/>
        </authorList>
    </citation>
    <scope>NUCLEOTIDE SEQUENCE [LARGE SCALE GENOMIC DNA]</scope>
    <source>
        <strain evidence="6 7">JCM 13250</strain>
    </source>
</reference>
<dbReference type="Gene3D" id="3.90.79.10">
    <property type="entry name" value="Nucleoside Triphosphate Pyrophosphohydrolase"/>
    <property type="match status" value="1"/>
</dbReference>
<comment type="caution">
    <text evidence="6">The sequence shown here is derived from an EMBL/GenBank/DDBJ whole genome shotgun (WGS) entry which is preliminary data.</text>
</comment>
<evidence type="ECO:0000256" key="4">
    <source>
        <dbReference type="RuleBase" id="RU003476"/>
    </source>
</evidence>
<dbReference type="PRINTS" id="PR00502">
    <property type="entry name" value="NUDIXFAMILY"/>
</dbReference>
<dbReference type="InterPro" id="IPR015797">
    <property type="entry name" value="NUDIX_hydrolase-like_dom_sf"/>
</dbReference>
<dbReference type="Proteomes" id="UP001500218">
    <property type="component" value="Unassembled WGS sequence"/>
</dbReference>
<proteinExistence type="inferred from homology"/>
<evidence type="ECO:0000313" key="7">
    <source>
        <dbReference type="Proteomes" id="UP001500218"/>
    </source>
</evidence>
<protein>
    <submittedName>
        <fullName evidence="6">NUDIX hydrolase</fullName>
    </submittedName>
</protein>
<evidence type="ECO:0000256" key="1">
    <source>
        <dbReference type="ARBA" id="ARBA00001946"/>
    </source>
</evidence>
<evidence type="ECO:0000256" key="3">
    <source>
        <dbReference type="ARBA" id="ARBA00022801"/>
    </source>
</evidence>
<dbReference type="InterPro" id="IPR020084">
    <property type="entry name" value="NUDIX_hydrolase_CS"/>
</dbReference>
<dbReference type="PANTHER" id="PTHR43046">
    <property type="entry name" value="GDP-MANNOSE MANNOSYL HYDROLASE"/>
    <property type="match status" value="1"/>
</dbReference>
<evidence type="ECO:0000259" key="5">
    <source>
        <dbReference type="PROSITE" id="PS51462"/>
    </source>
</evidence>
<dbReference type="EMBL" id="BAAALT010000084">
    <property type="protein sequence ID" value="GAA1806585.1"/>
    <property type="molecule type" value="Genomic_DNA"/>
</dbReference>
<dbReference type="GO" id="GO:0016787">
    <property type="term" value="F:hydrolase activity"/>
    <property type="evidence" value="ECO:0007669"/>
    <property type="project" value="UniProtKB-KW"/>
</dbReference>
<keyword evidence="3 4" id="KW-0378">Hydrolase</keyword>
<name>A0ABN2M1P2_9ACTN</name>
<gene>
    <name evidence="6" type="ORF">GCM10009682_30600</name>
</gene>
<feature type="domain" description="Nudix hydrolase" evidence="5">
    <location>
        <begin position="23"/>
        <end position="154"/>
    </location>
</feature>
<dbReference type="InterPro" id="IPR000086">
    <property type="entry name" value="NUDIX_hydrolase_dom"/>
</dbReference>
<evidence type="ECO:0000313" key="6">
    <source>
        <dbReference type="EMBL" id="GAA1806585.1"/>
    </source>
</evidence>
<dbReference type="PROSITE" id="PS51462">
    <property type="entry name" value="NUDIX"/>
    <property type="match status" value="1"/>
</dbReference>
<organism evidence="6 7">
    <name type="scientific">Luedemannella flava</name>
    <dbReference type="NCBI Taxonomy" id="349316"/>
    <lineage>
        <taxon>Bacteria</taxon>
        <taxon>Bacillati</taxon>
        <taxon>Actinomycetota</taxon>
        <taxon>Actinomycetes</taxon>
        <taxon>Micromonosporales</taxon>
        <taxon>Micromonosporaceae</taxon>
        <taxon>Luedemannella</taxon>
    </lineage>
</organism>
<evidence type="ECO:0000256" key="2">
    <source>
        <dbReference type="ARBA" id="ARBA00005582"/>
    </source>
</evidence>
<dbReference type="RefSeq" id="WP_344131463.1">
    <property type="nucleotide sequence ID" value="NZ_BAAALT010000084.1"/>
</dbReference>
<sequence>MSSISWAESYLGQLRAIAGERILMFIGARAVIRDDAGRVLLIKRSDNGHWSLPAGAMELGESITECAVREVFEETGLTAGEVEPFALYTGVDYTFTNQWGHTYQLFVTAFRVPRWSGELIRVTDETTDAVFYDPGELPEPLSATVREALADLATFETSGRLVMK</sequence>
<comment type="cofactor">
    <cofactor evidence="1">
        <name>Mg(2+)</name>
        <dbReference type="ChEBI" id="CHEBI:18420"/>
    </cofactor>
</comment>